<proteinExistence type="predicted"/>
<dbReference type="EMBL" id="FSRM01000001">
    <property type="protein sequence ID" value="SIO06802.1"/>
    <property type="molecule type" value="Genomic_DNA"/>
</dbReference>
<dbReference type="InterPro" id="IPR021234">
    <property type="entry name" value="DUF2827"/>
</dbReference>
<name>A0A1N6GHC8_9BURK</name>
<reference evidence="1 2" key="1">
    <citation type="submission" date="2016-11" db="EMBL/GenBank/DDBJ databases">
        <authorList>
            <person name="Jaros S."/>
            <person name="Januszkiewicz K."/>
            <person name="Wedrychowicz H."/>
        </authorList>
    </citation>
    <scope>NUCLEOTIDE SEQUENCE [LARGE SCALE GENOMIC DNA]</scope>
    <source>
        <strain evidence="1 2">GAS86</strain>
    </source>
</reference>
<dbReference type="OrthoDB" id="1627328at2"/>
<sequence>MNLEPVQIGLPRKLRVGVSIFVRKGEQSVWENGIYQNCIFLVMLLMRSPLVDATYLVAGGGDGRPEDAKNFLADSPVPLIDMNEAATTLDVMIEMSAQLAREWVVAFRERGGKIVSMRVGNDYVIDIERMIFDQPHGLLISAAPYHEVWTLPEYENTCVPYYASTFRCPVRVMPHLWSPLVLEREAARLPEGLSFGYRPGRRRWRAGIFEPNICMVKTSFVPLLSCEAAHRSNPDMLEHVWAYNTFHLKEHVSFNGFARSLDIVKHGLTSFEGRFPFCRVVAGDVDVVVSHHWENAQNYVYYEALYGGYPLIHNSHLIGECGYRYHDFDCLEGGHALQRAFAEHDTHLSAYRQTANAFLRGLDPENDDNVRTYSNALAALYAPAQDLGIPS</sequence>
<gene>
    <name evidence="1" type="ORF">SAMN05444168_2393</name>
</gene>
<evidence type="ECO:0000313" key="2">
    <source>
        <dbReference type="Proteomes" id="UP000184693"/>
    </source>
</evidence>
<dbReference type="AlphaFoldDB" id="A0A1N6GHC8"/>
<evidence type="ECO:0000313" key="1">
    <source>
        <dbReference type="EMBL" id="SIO06802.1"/>
    </source>
</evidence>
<evidence type="ECO:0008006" key="3">
    <source>
        <dbReference type="Google" id="ProtNLM"/>
    </source>
</evidence>
<organism evidence="1 2">
    <name type="scientific">Paraburkholderia phenazinium</name>
    <dbReference type="NCBI Taxonomy" id="60549"/>
    <lineage>
        <taxon>Bacteria</taxon>
        <taxon>Pseudomonadati</taxon>
        <taxon>Pseudomonadota</taxon>
        <taxon>Betaproteobacteria</taxon>
        <taxon>Burkholderiales</taxon>
        <taxon>Burkholderiaceae</taxon>
        <taxon>Paraburkholderia</taxon>
    </lineage>
</organism>
<dbReference type="RefSeq" id="WP_074264439.1">
    <property type="nucleotide sequence ID" value="NZ_FSRM01000001.1"/>
</dbReference>
<dbReference type="Proteomes" id="UP000184693">
    <property type="component" value="Unassembled WGS sequence"/>
</dbReference>
<accession>A0A1N6GHC8</accession>
<protein>
    <recommendedName>
        <fullName evidence="3">DUF2827 domain-containing protein</fullName>
    </recommendedName>
</protein>
<dbReference type="Pfam" id="PF10933">
    <property type="entry name" value="DUF2827"/>
    <property type="match status" value="1"/>
</dbReference>